<dbReference type="Proteomes" id="UP001642409">
    <property type="component" value="Unassembled WGS sequence"/>
</dbReference>
<sequence>MQLICQCSGKLILFPLFISYIDFEESNVMNQYTKLQQLYLNDLDSPGAVQFKEVSQQQYFSKTSKVMQCRQFLNKELMSELYVRTYLILDILENQSNINSFGTTTNTVECEFGLTKNLCNGKQTPQVMKGVISRQLKQKAAFYQNNNDQYLIHREKYARIFQGMNTMSRSIQQSLSMQAIFIYDSISNNARHSIDPQKLVDMLNNLDEKYKFSKILLLDNQNLCQEVDDKNCVVGSRQQGKLPKIIELGKFSKQEQKKK</sequence>
<dbReference type="AlphaFoldDB" id="A0AA86P0Y1"/>
<evidence type="ECO:0000313" key="3">
    <source>
        <dbReference type="Proteomes" id="UP001642409"/>
    </source>
</evidence>
<name>A0AA86P0Y1_9EUKA</name>
<proteinExistence type="predicted"/>
<evidence type="ECO:0000313" key="1">
    <source>
        <dbReference type="EMBL" id="CAI9929849.1"/>
    </source>
</evidence>
<organism evidence="1">
    <name type="scientific">Hexamita inflata</name>
    <dbReference type="NCBI Taxonomy" id="28002"/>
    <lineage>
        <taxon>Eukaryota</taxon>
        <taxon>Metamonada</taxon>
        <taxon>Diplomonadida</taxon>
        <taxon>Hexamitidae</taxon>
        <taxon>Hexamitinae</taxon>
        <taxon>Hexamita</taxon>
    </lineage>
</organism>
<comment type="caution">
    <text evidence="1">The sequence shown here is derived from an EMBL/GenBank/DDBJ whole genome shotgun (WGS) entry which is preliminary data.</text>
</comment>
<reference evidence="1" key="1">
    <citation type="submission" date="2023-06" db="EMBL/GenBank/DDBJ databases">
        <authorList>
            <person name="Kurt Z."/>
        </authorList>
    </citation>
    <scope>NUCLEOTIDE SEQUENCE</scope>
</reference>
<protein>
    <submittedName>
        <fullName evidence="2">Hypothetical_protein</fullName>
    </submittedName>
</protein>
<reference evidence="2 3" key="2">
    <citation type="submission" date="2024-07" db="EMBL/GenBank/DDBJ databases">
        <authorList>
            <person name="Akdeniz Z."/>
        </authorList>
    </citation>
    <scope>NUCLEOTIDE SEQUENCE [LARGE SCALE GENOMIC DNA]</scope>
</reference>
<keyword evidence="3" id="KW-1185">Reference proteome</keyword>
<dbReference type="EMBL" id="CATOUU010000443">
    <property type="protein sequence ID" value="CAI9929849.1"/>
    <property type="molecule type" value="Genomic_DNA"/>
</dbReference>
<gene>
    <name evidence="1" type="ORF">HINF_LOCUS17494</name>
    <name evidence="2" type="ORF">HINF_LOCUS69906</name>
</gene>
<dbReference type="EMBL" id="CAXDID020000516">
    <property type="protein sequence ID" value="CAL6099069.1"/>
    <property type="molecule type" value="Genomic_DNA"/>
</dbReference>
<evidence type="ECO:0000313" key="2">
    <source>
        <dbReference type="EMBL" id="CAL6099069.1"/>
    </source>
</evidence>
<accession>A0AA86P0Y1</accession>